<dbReference type="FunFam" id="3.30.730.10:FF:000001">
    <property type="entry name" value="Ethylene-responsive transcription factor 2"/>
    <property type="match status" value="1"/>
</dbReference>
<proteinExistence type="predicted"/>
<keyword evidence="2" id="KW-0805">Transcription regulation</keyword>
<reference evidence="8" key="1">
    <citation type="submission" date="2015-04" db="UniProtKB">
        <authorList>
            <consortium name="EnsemblPlants"/>
        </authorList>
    </citation>
    <scope>IDENTIFICATION</scope>
    <source>
        <strain evidence="8">SL10</strain>
    </source>
</reference>
<keyword evidence="9" id="KW-1185">Reference proteome</keyword>
<feature type="compositionally biased region" description="Gly residues" evidence="6">
    <location>
        <begin position="311"/>
        <end position="324"/>
    </location>
</feature>
<evidence type="ECO:0000256" key="1">
    <source>
        <dbReference type="ARBA" id="ARBA00004123"/>
    </source>
</evidence>
<accession>A0A0E0HFB9</accession>
<protein>
    <recommendedName>
        <fullName evidence="7">AP2/ERF domain-containing protein</fullName>
    </recommendedName>
</protein>
<dbReference type="PRINTS" id="PR00367">
    <property type="entry name" value="ETHRSPELEMNT"/>
</dbReference>
<dbReference type="EnsemblPlants" id="ONIVA05G19500.1">
    <property type="protein sequence ID" value="ONIVA05G19500.1"/>
    <property type="gene ID" value="ONIVA05G19500"/>
</dbReference>
<feature type="region of interest" description="Disordered" evidence="6">
    <location>
        <begin position="248"/>
        <end position="378"/>
    </location>
</feature>
<organism evidence="8">
    <name type="scientific">Oryza nivara</name>
    <name type="common">Indian wild rice</name>
    <name type="synonym">Oryza sativa f. spontanea</name>
    <dbReference type="NCBI Taxonomy" id="4536"/>
    <lineage>
        <taxon>Eukaryota</taxon>
        <taxon>Viridiplantae</taxon>
        <taxon>Streptophyta</taxon>
        <taxon>Embryophyta</taxon>
        <taxon>Tracheophyta</taxon>
        <taxon>Spermatophyta</taxon>
        <taxon>Magnoliopsida</taxon>
        <taxon>Liliopsida</taxon>
        <taxon>Poales</taxon>
        <taxon>Poaceae</taxon>
        <taxon>BOP clade</taxon>
        <taxon>Oryzoideae</taxon>
        <taxon>Oryzeae</taxon>
        <taxon>Oryzinae</taxon>
        <taxon>Oryza</taxon>
    </lineage>
</organism>
<keyword evidence="3" id="KW-0238">DNA-binding</keyword>
<dbReference type="GO" id="GO:0009873">
    <property type="term" value="P:ethylene-activated signaling pathway"/>
    <property type="evidence" value="ECO:0007669"/>
    <property type="project" value="InterPro"/>
</dbReference>
<feature type="domain" description="AP2/ERF" evidence="7">
    <location>
        <begin position="160"/>
        <end position="218"/>
    </location>
</feature>
<evidence type="ECO:0000256" key="2">
    <source>
        <dbReference type="ARBA" id="ARBA00023015"/>
    </source>
</evidence>
<dbReference type="AlphaFoldDB" id="A0A0E0HFB9"/>
<dbReference type="PANTHER" id="PTHR31190:SF281">
    <property type="entry name" value="AP2_ERF DOMAIN-CONTAINING PROTEIN"/>
    <property type="match status" value="1"/>
</dbReference>
<dbReference type="Gene3D" id="3.30.730.10">
    <property type="entry name" value="AP2/ERF domain"/>
    <property type="match status" value="1"/>
</dbReference>
<sequence>MEPNYSDYHPNSVPFDAYYEHGHGHLDDHGHGHHHLIPAHPEPSYSYGNWSFLHADATATSSSESSSASASSGAAHIVGASGPSASFVRQLHFGGEYYDDDAADISALMEAASISCWTTNGGAGASTSQTTGLEGVEVMRRAAAPAPDNGSSDKEEAARPLIGVRKRPWGKYAAEIRDSTRNGARVWLGTFNTPEQAALAYDQAALSVRGPGAVLNYPLHRVRESLRTLELGAAAAASESPVLTLKRRHRIRKRSTTKKALAGKEADEAPATTSSEGKKKRQVNTTSHSHDGAWRRHLLSSGRLSTEGLTAAGGRGGLAGGRGEAAGSNVCAADNDEDGEAAAGSSVHVANDDDDGSEAAAVSSVHAADNDDEAVAGSGVRVTTTTAARRRSGAG</sequence>
<dbReference type="PROSITE" id="PS51032">
    <property type="entry name" value="AP2_ERF"/>
    <property type="match status" value="1"/>
</dbReference>
<dbReference type="Proteomes" id="UP000006591">
    <property type="component" value="Chromosome 5"/>
</dbReference>
<dbReference type="InterPro" id="IPR044808">
    <property type="entry name" value="ERF_plant"/>
</dbReference>
<dbReference type="eggNOG" id="ENOG502SQGB">
    <property type="taxonomic scope" value="Eukaryota"/>
</dbReference>
<dbReference type="InterPro" id="IPR016177">
    <property type="entry name" value="DNA-bd_dom_sf"/>
</dbReference>
<dbReference type="InterPro" id="IPR036955">
    <property type="entry name" value="AP2/ERF_dom_sf"/>
</dbReference>
<dbReference type="PANTHER" id="PTHR31190">
    <property type="entry name" value="DNA-BINDING DOMAIN"/>
    <property type="match status" value="1"/>
</dbReference>
<dbReference type="SUPFAM" id="SSF54171">
    <property type="entry name" value="DNA-binding domain"/>
    <property type="match status" value="1"/>
</dbReference>
<dbReference type="GO" id="GO:0003700">
    <property type="term" value="F:DNA-binding transcription factor activity"/>
    <property type="evidence" value="ECO:0007669"/>
    <property type="project" value="InterPro"/>
</dbReference>
<dbReference type="Pfam" id="PF00847">
    <property type="entry name" value="AP2"/>
    <property type="match status" value="1"/>
</dbReference>
<dbReference type="OMA" id="HSHDGAW"/>
<dbReference type="SMART" id="SM00380">
    <property type="entry name" value="AP2"/>
    <property type="match status" value="1"/>
</dbReference>
<evidence type="ECO:0000259" key="7">
    <source>
        <dbReference type="PROSITE" id="PS51032"/>
    </source>
</evidence>
<evidence type="ECO:0000256" key="3">
    <source>
        <dbReference type="ARBA" id="ARBA00023125"/>
    </source>
</evidence>
<name>A0A0E0HFB9_ORYNI</name>
<evidence type="ECO:0000256" key="4">
    <source>
        <dbReference type="ARBA" id="ARBA00023163"/>
    </source>
</evidence>
<dbReference type="HOGENOM" id="CLU_058713_1_0_1"/>
<keyword evidence="4" id="KW-0804">Transcription</keyword>
<dbReference type="STRING" id="4536.A0A0E0HFB9"/>
<reference evidence="8" key="2">
    <citation type="submission" date="2018-04" db="EMBL/GenBank/DDBJ databases">
        <title>OnivRS2 (Oryza nivara Reference Sequence Version 2).</title>
        <authorList>
            <person name="Zhang J."/>
            <person name="Kudrna D."/>
            <person name="Lee S."/>
            <person name="Talag J."/>
            <person name="Rajasekar S."/>
            <person name="Welchert J."/>
            <person name="Hsing Y.-I."/>
            <person name="Wing R.A."/>
        </authorList>
    </citation>
    <scope>NUCLEOTIDE SEQUENCE [LARGE SCALE GENOMIC DNA]</scope>
    <source>
        <strain evidence="8">SL10</strain>
    </source>
</reference>
<evidence type="ECO:0000313" key="8">
    <source>
        <dbReference type="EnsemblPlants" id="ONIVA05G19500.1"/>
    </source>
</evidence>
<dbReference type="CDD" id="cd00018">
    <property type="entry name" value="AP2"/>
    <property type="match status" value="1"/>
</dbReference>
<dbReference type="GO" id="GO:0003677">
    <property type="term" value="F:DNA binding"/>
    <property type="evidence" value="ECO:0007669"/>
    <property type="project" value="UniProtKB-KW"/>
</dbReference>
<evidence type="ECO:0000256" key="6">
    <source>
        <dbReference type="SAM" id="MobiDB-lite"/>
    </source>
</evidence>
<evidence type="ECO:0000256" key="5">
    <source>
        <dbReference type="ARBA" id="ARBA00023242"/>
    </source>
</evidence>
<keyword evidence="5" id="KW-0539">Nucleus</keyword>
<dbReference type="GO" id="GO:0005634">
    <property type="term" value="C:nucleus"/>
    <property type="evidence" value="ECO:0007669"/>
    <property type="project" value="UniProtKB-SubCell"/>
</dbReference>
<dbReference type="Gramene" id="ONIVA05G19500.1">
    <property type="protein sequence ID" value="ONIVA05G19500.1"/>
    <property type="gene ID" value="ONIVA05G19500"/>
</dbReference>
<dbReference type="InterPro" id="IPR001471">
    <property type="entry name" value="AP2/ERF_dom"/>
</dbReference>
<evidence type="ECO:0000313" key="9">
    <source>
        <dbReference type="Proteomes" id="UP000006591"/>
    </source>
</evidence>
<comment type="subcellular location">
    <subcellularLocation>
        <location evidence="1">Nucleus</location>
    </subcellularLocation>
</comment>
<feature type="compositionally biased region" description="Basic residues" evidence="6">
    <location>
        <begin position="248"/>
        <end position="257"/>
    </location>
</feature>